<name>A0A2L1CCU1_METMI</name>
<dbReference type="AlphaFoldDB" id="A0A2L1CCU1"/>
<dbReference type="InterPro" id="IPR005844">
    <property type="entry name" value="A-D-PHexomutase_a/b/a-I"/>
</dbReference>
<accession>A0A2L1CCU1</accession>
<dbReference type="FunFam" id="3.30.310.50:FF:000009">
    <property type="entry name" value="Probable phosphoglucosamine mutase"/>
    <property type="match status" value="1"/>
</dbReference>
<dbReference type="Pfam" id="PF00408">
    <property type="entry name" value="PGM_PMM_IV"/>
    <property type="match status" value="1"/>
</dbReference>
<proteinExistence type="inferred from homology"/>
<feature type="binding site" evidence="9">
    <location>
        <position position="238"/>
    </location>
    <ligand>
        <name>Mg(2+)</name>
        <dbReference type="ChEBI" id="CHEBI:18420"/>
    </ligand>
</feature>
<dbReference type="Proteomes" id="UP000239462">
    <property type="component" value="Chromosome"/>
</dbReference>
<dbReference type="InterPro" id="IPR016066">
    <property type="entry name" value="A-D-PHexomutase_CS"/>
</dbReference>
<dbReference type="FunFam" id="3.40.120.10:FF:000002">
    <property type="entry name" value="Phosphoglucosamine mutase"/>
    <property type="match status" value="1"/>
</dbReference>
<evidence type="ECO:0000256" key="10">
    <source>
        <dbReference type="RuleBase" id="RU004326"/>
    </source>
</evidence>
<dbReference type="GO" id="GO:0005975">
    <property type="term" value="P:carbohydrate metabolic process"/>
    <property type="evidence" value="ECO:0007669"/>
    <property type="project" value="InterPro"/>
</dbReference>
<sequence length="452" mass="49917">MLGEILKLFGTSGIRMKNLDPLIAYKVGFAISKNFKKAVIGRDTRTTGNLIESAITAGLLNGGCDVTTIGMVPTPVLGYSAKDYDLGIMITASHNPPEYNGIKLFNKNGTAFDLMQEKKLEDIINNDDFNEGTWDNIGCILEDKTAVKKYSEYILQSLNINTNFNVVVDCANAAGCVVSPTIFTEAGCKVISVNSHCDGRFVGRMPEPNETNLKETVDIIKGLNSNGRNYIGIAHDGDADRMIAIDELGRVTDFDKLLAAFCKYLVQKTGADKIVTTVDASMAIEEYLNEFGAKVIRTKIGDVAVAEELEKTGAIFGGEPSGTWIHRDIHLTPDGILSGLRVLEMMEFYGKKLHEIIDEVPSYYNMREKISCQDNLKQEVMDYISKEGEKIFETKPETLDGVRFSFEKGWILIRPSGTESYVRVRVEAKEKDFAEKLMKTGISMVKTGISGN</sequence>
<evidence type="ECO:0000256" key="7">
    <source>
        <dbReference type="ARBA" id="ARBA00066330"/>
    </source>
</evidence>
<dbReference type="SUPFAM" id="SSF53738">
    <property type="entry name" value="Phosphoglucomutase, first 3 domains"/>
    <property type="match status" value="3"/>
</dbReference>
<dbReference type="Gene3D" id="3.30.310.50">
    <property type="entry name" value="Alpha-D-phosphohexomutase, C-terminal domain"/>
    <property type="match status" value="1"/>
</dbReference>
<organism evidence="15 16">
    <name type="scientific">Methanococcus maripaludis</name>
    <name type="common">Methanococcus deltae</name>
    <dbReference type="NCBI Taxonomy" id="39152"/>
    <lineage>
        <taxon>Archaea</taxon>
        <taxon>Methanobacteriati</taxon>
        <taxon>Methanobacteriota</taxon>
        <taxon>Methanomada group</taxon>
        <taxon>Methanococci</taxon>
        <taxon>Methanococcales</taxon>
        <taxon>Methanococcaceae</taxon>
        <taxon>Methanococcus</taxon>
    </lineage>
</organism>
<protein>
    <recommendedName>
        <fullName evidence="8 9">Phosphoglucosamine mutase</fullName>
        <ecNumber evidence="7 9">5.4.2.10</ecNumber>
    </recommendedName>
</protein>
<dbReference type="GO" id="GO:0008966">
    <property type="term" value="F:phosphoglucosamine mutase activity"/>
    <property type="evidence" value="ECO:0007669"/>
    <property type="project" value="UniProtKB-UniRule"/>
</dbReference>
<keyword evidence="5 9" id="KW-0413">Isomerase</keyword>
<dbReference type="Pfam" id="PF02879">
    <property type="entry name" value="PGM_PMM_II"/>
    <property type="match status" value="1"/>
</dbReference>
<feature type="active site" description="Phosphoserine intermediate" evidence="9">
    <location>
        <position position="93"/>
    </location>
</feature>
<feature type="modified residue" description="Phosphoserine" evidence="9">
    <location>
        <position position="93"/>
    </location>
</feature>
<evidence type="ECO:0000256" key="2">
    <source>
        <dbReference type="ARBA" id="ARBA00022553"/>
    </source>
</evidence>
<comment type="cofactor">
    <cofactor evidence="9">
        <name>Mg(2+)</name>
        <dbReference type="ChEBI" id="CHEBI:18420"/>
    </cofactor>
    <text evidence="9">Binds 1 Mg(2+) ion per subunit.</text>
</comment>
<evidence type="ECO:0000259" key="12">
    <source>
        <dbReference type="Pfam" id="PF02878"/>
    </source>
</evidence>
<dbReference type="PROSITE" id="PS00710">
    <property type="entry name" value="PGM_PMM"/>
    <property type="match status" value="1"/>
</dbReference>
<dbReference type="PANTHER" id="PTHR43771:SF1">
    <property type="entry name" value="PHOSPHOMANNOMUTASE"/>
    <property type="match status" value="1"/>
</dbReference>
<feature type="binding site" evidence="9">
    <location>
        <position position="240"/>
    </location>
    <ligand>
        <name>Mg(2+)</name>
        <dbReference type="ChEBI" id="CHEBI:18420"/>
    </ligand>
</feature>
<dbReference type="GO" id="GO:0000287">
    <property type="term" value="F:magnesium ion binding"/>
    <property type="evidence" value="ECO:0007669"/>
    <property type="project" value="UniProtKB-UniRule"/>
</dbReference>
<evidence type="ECO:0000259" key="13">
    <source>
        <dbReference type="Pfam" id="PF02879"/>
    </source>
</evidence>
<comment type="similarity">
    <text evidence="1 9 10">Belongs to the phosphohexose mutase family.</text>
</comment>
<dbReference type="EMBL" id="CP026606">
    <property type="protein sequence ID" value="AVB77143.1"/>
    <property type="molecule type" value="Genomic_DNA"/>
</dbReference>
<reference evidence="16" key="1">
    <citation type="journal article" date="2018" name="Genome Announc.">
        <title>Complete Genome Sequence of the Methanococcus maripaludis Type Strain JJ (DSM 2067), a Model for Selenoprotein Synthesis in Archaea.</title>
        <authorList>
            <person name="Poehlein A."/>
            <person name="Heym D."/>
            <person name="Quitzke V."/>
            <person name="Fersch J."/>
            <person name="Daniel R."/>
            <person name="Rother M."/>
        </authorList>
    </citation>
    <scope>NUCLEOTIDE SEQUENCE [LARGE SCALE GENOMIC DNA]</scope>
    <source>
        <strain evidence="16">DSM 2067</strain>
    </source>
</reference>
<evidence type="ECO:0000256" key="8">
    <source>
        <dbReference type="ARBA" id="ARBA00068193"/>
    </source>
</evidence>
<dbReference type="InterPro" id="IPR016055">
    <property type="entry name" value="A-D-PHexomutase_a/b/a-I/II/III"/>
</dbReference>
<dbReference type="CDD" id="cd03087">
    <property type="entry name" value="PGM_like1"/>
    <property type="match status" value="1"/>
</dbReference>
<evidence type="ECO:0000256" key="9">
    <source>
        <dbReference type="HAMAP-Rule" id="MF_01554"/>
    </source>
</evidence>
<dbReference type="InterPro" id="IPR036900">
    <property type="entry name" value="A-D-PHexomutase_C_sf"/>
</dbReference>
<feature type="domain" description="Alpha-D-phosphohexomutase alpha/beta/alpha" evidence="12">
    <location>
        <begin position="7"/>
        <end position="130"/>
    </location>
</feature>
<dbReference type="SUPFAM" id="SSF55957">
    <property type="entry name" value="Phosphoglucomutase, C-terminal domain"/>
    <property type="match status" value="1"/>
</dbReference>
<feature type="binding site" description="via phosphate group" evidence="9">
    <location>
        <position position="93"/>
    </location>
    <ligand>
        <name>Mg(2+)</name>
        <dbReference type="ChEBI" id="CHEBI:18420"/>
    </ligand>
</feature>
<dbReference type="PANTHER" id="PTHR43771">
    <property type="entry name" value="PHOSPHOMANNOMUTASE"/>
    <property type="match status" value="1"/>
</dbReference>
<dbReference type="Pfam" id="PF02880">
    <property type="entry name" value="PGM_PMM_III"/>
    <property type="match status" value="1"/>
</dbReference>
<keyword evidence="2 9" id="KW-0597">Phosphoprotein</keyword>
<comment type="catalytic activity">
    <reaction evidence="6 9">
        <text>alpha-D-glucosamine 1-phosphate = D-glucosamine 6-phosphate</text>
        <dbReference type="Rhea" id="RHEA:23424"/>
        <dbReference type="ChEBI" id="CHEBI:58516"/>
        <dbReference type="ChEBI" id="CHEBI:58725"/>
        <dbReference type="EC" id="5.4.2.10"/>
    </reaction>
</comment>
<comment type="function">
    <text evidence="9">Catalyzes the conversion of glucosamine-6-phosphate to glucosamine-1-phosphate.</text>
</comment>
<evidence type="ECO:0000256" key="4">
    <source>
        <dbReference type="ARBA" id="ARBA00022842"/>
    </source>
</evidence>
<dbReference type="InterPro" id="IPR005845">
    <property type="entry name" value="A-D-PHexomutase_a/b/a-II"/>
</dbReference>
<dbReference type="InterPro" id="IPR005841">
    <property type="entry name" value="Alpha-D-phosphohexomutase_SF"/>
</dbReference>
<dbReference type="InterPro" id="IPR005846">
    <property type="entry name" value="A-D-PHexomutase_a/b/a-III"/>
</dbReference>
<evidence type="ECO:0000259" key="14">
    <source>
        <dbReference type="Pfam" id="PF02880"/>
    </source>
</evidence>
<evidence type="ECO:0000256" key="5">
    <source>
        <dbReference type="ARBA" id="ARBA00023235"/>
    </source>
</evidence>
<dbReference type="EC" id="5.4.2.10" evidence="7 9"/>
<feature type="domain" description="Alpha-D-phosphohexomutase C-terminal" evidence="11">
    <location>
        <begin position="393"/>
        <end position="437"/>
    </location>
</feature>
<dbReference type="InterPro" id="IPR023666">
    <property type="entry name" value="GlmM_arc"/>
</dbReference>
<dbReference type="InterPro" id="IPR024086">
    <property type="entry name" value="GlmM_arc-type"/>
</dbReference>
<keyword evidence="4 9" id="KW-0460">Magnesium</keyword>
<gene>
    <name evidence="9 15" type="primary">glmM</name>
    <name evidence="15" type="ORF">MMJJ_17720</name>
</gene>
<dbReference type="InterPro" id="IPR005843">
    <property type="entry name" value="A-D-PHexomutase_C"/>
</dbReference>
<evidence type="ECO:0000313" key="16">
    <source>
        <dbReference type="Proteomes" id="UP000239462"/>
    </source>
</evidence>
<evidence type="ECO:0000256" key="1">
    <source>
        <dbReference type="ARBA" id="ARBA00010231"/>
    </source>
</evidence>
<keyword evidence="3 9" id="KW-0479">Metal-binding</keyword>
<dbReference type="KEGG" id="mmad:MMJJ_17720"/>
<feature type="binding site" evidence="9">
    <location>
        <position position="236"/>
    </location>
    <ligand>
        <name>Mg(2+)</name>
        <dbReference type="ChEBI" id="CHEBI:18420"/>
    </ligand>
</feature>
<evidence type="ECO:0000256" key="6">
    <source>
        <dbReference type="ARBA" id="ARBA00050364"/>
    </source>
</evidence>
<feature type="domain" description="Alpha-D-phosphohexomutase alpha/beta/alpha" evidence="14">
    <location>
        <begin position="255"/>
        <end position="362"/>
    </location>
</feature>
<dbReference type="NCBIfam" id="TIGR03990">
    <property type="entry name" value="Arch_GlmM"/>
    <property type="match status" value="1"/>
</dbReference>
<dbReference type="Pfam" id="PF02878">
    <property type="entry name" value="PGM_PMM_I"/>
    <property type="match status" value="1"/>
</dbReference>
<comment type="PTM">
    <text evidence="9">Activated by phosphorylation.</text>
</comment>
<evidence type="ECO:0000259" key="11">
    <source>
        <dbReference type="Pfam" id="PF00408"/>
    </source>
</evidence>
<evidence type="ECO:0000256" key="3">
    <source>
        <dbReference type="ARBA" id="ARBA00022723"/>
    </source>
</evidence>
<evidence type="ECO:0000313" key="15">
    <source>
        <dbReference type="EMBL" id="AVB77143.1"/>
    </source>
</evidence>
<dbReference type="HAMAP" id="MF_01554_A">
    <property type="entry name" value="GlmM_A"/>
    <property type="match status" value="1"/>
</dbReference>
<dbReference type="Gene3D" id="3.40.120.10">
    <property type="entry name" value="Alpha-D-Glucose-1,6-Bisphosphate, subunit A, domain 3"/>
    <property type="match status" value="3"/>
</dbReference>
<dbReference type="PRINTS" id="PR00509">
    <property type="entry name" value="PGMPMM"/>
</dbReference>
<feature type="domain" description="Alpha-D-phosphohexomutase alpha/beta/alpha" evidence="13">
    <location>
        <begin position="149"/>
        <end position="249"/>
    </location>
</feature>